<reference evidence="2" key="1">
    <citation type="submission" date="2017-02" db="UniProtKB">
        <authorList>
            <consortium name="WormBaseParasite"/>
        </authorList>
    </citation>
    <scope>IDENTIFICATION</scope>
</reference>
<dbReference type="InterPro" id="IPR056564">
    <property type="entry name" value="Ig-like_KY"/>
</dbReference>
<organism evidence="2">
    <name type="scientific">Hydatigena taeniaeformis</name>
    <name type="common">Feline tapeworm</name>
    <name type="synonym">Taenia taeniaeformis</name>
    <dbReference type="NCBI Taxonomy" id="6205"/>
    <lineage>
        <taxon>Eukaryota</taxon>
        <taxon>Metazoa</taxon>
        <taxon>Spiralia</taxon>
        <taxon>Lophotrochozoa</taxon>
        <taxon>Platyhelminthes</taxon>
        <taxon>Cestoda</taxon>
        <taxon>Eucestoda</taxon>
        <taxon>Cyclophyllidea</taxon>
        <taxon>Taeniidae</taxon>
        <taxon>Hydatigera</taxon>
    </lineage>
</organism>
<evidence type="ECO:0000259" key="1">
    <source>
        <dbReference type="Pfam" id="PF23265"/>
    </source>
</evidence>
<proteinExistence type="predicted"/>
<protein>
    <submittedName>
        <fullName evidence="2">Morc6_S5 domain-containing protein</fullName>
    </submittedName>
</protein>
<dbReference type="AlphaFoldDB" id="A0A0R3WXX7"/>
<evidence type="ECO:0000313" key="2">
    <source>
        <dbReference type="WBParaSite" id="TTAC_0000561701-mRNA-1"/>
    </source>
</evidence>
<dbReference type="STRING" id="6205.A0A0R3WXX7"/>
<dbReference type="WBParaSite" id="TTAC_0000561701-mRNA-1">
    <property type="protein sequence ID" value="TTAC_0000561701-mRNA-1"/>
    <property type="gene ID" value="TTAC_0000561701"/>
</dbReference>
<name>A0A0R3WXX7_HYDTA</name>
<dbReference type="Pfam" id="PF23265">
    <property type="entry name" value="Ig-like_KY"/>
    <property type="match status" value="1"/>
</dbReference>
<accession>A0A0R3WXX7</accession>
<feature type="domain" description="KY-like immunoglobulin-like" evidence="1">
    <location>
        <begin position="1"/>
        <end position="120"/>
    </location>
</feature>
<sequence length="128" mass="14673">LAQFESLPLTKSQFFKCAMDFREEHHGVIQVVDGCIRMSLGFWRPGAFTYKLQHLLGSARVSQPALVPVRAAGLIDVFQTSERERLLLKDFVLQETTQDALNFFIRLPSRGAYFLTVYAQFTIDRKES</sequence>